<name>A0A172Y5A1_9CAUL</name>
<dbReference type="EMBL" id="CP015614">
    <property type="protein sequence ID" value="ANF54378.1"/>
    <property type="molecule type" value="Genomic_DNA"/>
</dbReference>
<accession>A0A172Y5A1</accession>
<protein>
    <submittedName>
        <fullName evidence="2">Uncharacterized protein</fullName>
    </submittedName>
</protein>
<dbReference type="KEGG" id="bne:DA69_06270"/>
<gene>
    <name evidence="2" type="ORF">DA69_06270</name>
</gene>
<dbReference type="Proteomes" id="UP000077603">
    <property type="component" value="Chromosome"/>
</dbReference>
<evidence type="ECO:0000313" key="3">
    <source>
        <dbReference type="Proteomes" id="UP000077603"/>
    </source>
</evidence>
<evidence type="ECO:0000313" key="2">
    <source>
        <dbReference type="EMBL" id="ANF54378.1"/>
    </source>
</evidence>
<dbReference type="OrthoDB" id="7205753at2"/>
<dbReference type="PROSITE" id="PS51257">
    <property type="entry name" value="PROKAR_LIPOPROTEIN"/>
    <property type="match status" value="1"/>
</dbReference>
<proteinExistence type="predicted"/>
<reference evidence="2 3" key="1">
    <citation type="journal article" date="2014" name="Genome Announc.">
        <title>Genome Sequence of a Promising Hydrogen-Producing Facultative Anaerobic Bacterium, Brevundimonas naejangsanensis Strain B1.</title>
        <authorList>
            <person name="Su H."/>
            <person name="Zhang T."/>
            <person name="Bao M."/>
            <person name="Jiang Y."/>
            <person name="Wang Y."/>
            <person name="Tan T."/>
        </authorList>
    </citation>
    <scope>NUCLEOTIDE SEQUENCE [LARGE SCALE GENOMIC DNA]</scope>
    <source>
        <strain evidence="2 3">B1</strain>
    </source>
</reference>
<evidence type="ECO:0000256" key="1">
    <source>
        <dbReference type="SAM" id="MobiDB-lite"/>
    </source>
</evidence>
<feature type="compositionally biased region" description="Basic and acidic residues" evidence="1">
    <location>
        <begin position="143"/>
        <end position="170"/>
    </location>
</feature>
<keyword evidence="3" id="KW-1185">Reference proteome</keyword>
<sequence length="170" mass="18325">MPPIMSRSAVILVSAALVLTGLGAACWAVWNSTSAAHGEGAPDSGVTVEVVPPIEPDLPPGSIMAVGELRDGYEHDAERVAALSSEDAPYVESAWLELTPEPSQPPYYDTLADYGPPLSSRPAPELARDDYGFGFDTPQPDYAAERAARQSALRERPQPQNRPRAEEMFY</sequence>
<feature type="region of interest" description="Disordered" evidence="1">
    <location>
        <begin position="106"/>
        <end position="170"/>
    </location>
</feature>
<organism evidence="2 3">
    <name type="scientific">Brevundimonas naejangsanensis</name>
    <dbReference type="NCBI Taxonomy" id="588932"/>
    <lineage>
        <taxon>Bacteria</taxon>
        <taxon>Pseudomonadati</taxon>
        <taxon>Pseudomonadota</taxon>
        <taxon>Alphaproteobacteria</taxon>
        <taxon>Caulobacterales</taxon>
        <taxon>Caulobacteraceae</taxon>
        <taxon>Brevundimonas</taxon>
    </lineage>
</organism>
<dbReference type="AlphaFoldDB" id="A0A172Y5A1"/>